<dbReference type="EMBL" id="CP095073">
    <property type="protein sequence ID" value="UOQ44466.1"/>
    <property type="molecule type" value="Genomic_DNA"/>
</dbReference>
<sequence>MSIEIKPVEKTDHHAILHVGYKERVIGFAKAALDHLPAYLKKWNPDIRIIVLAVNVKKLFTKKLNSCMMGERKWKKVGLSSWKEGFKPNISVFL</sequence>
<evidence type="ECO:0000313" key="1">
    <source>
        <dbReference type="EMBL" id="UOQ44466.1"/>
    </source>
</evidence>
<dbReference type="Proteomes" id="UP000831787">
    <property type="component" value="Chromosome"/>
</dbReference>
<gene>
    <name evidence="1" type="ORF">MUN89_00255</name>
</gene>
<proteinExistence type="predicted"/>
<protein>
    <submittedName>
        <fullName evidence="1">Uncharacterized protein</fullName>
    </submittedName>
</protein>
<name>A0ABY4EJ04_9BACI</name>
<reference evidence="1 2" key="1">
    <citation type="submission" date="2022-04" db="EMBL/GenBank/DDBJ databases">
        <title>Halobacillus sp. isolated from saltern.</title>
        <authorList>
            <person name="Won M."/>
            <person name="Lee C.-M."/>
            <person name="Woen H.-Y."/>
            <person name="Kwon S.-W."/>
        </authorList>
    </citation>
    <scope>NUCLEOTIDE SEQUENCE [LARGE SCALE GENOMIC DNA]</scope>
    <source>
        <strain evidence="1 2">SSBR10-3</strain>
    </source>
</reference>
<evidence type="ECO:0000313" key="2">
    <source>
        <dbReference type="Proteomes" id="UP000831787"/>
    </source>
</evidence>
<dbReference type="RefSeq" id="WP_244710452.1">
    <property type="nucleotide sequence ID" value="NZ_CP095073.1"/>
</dbReference>
<keyword evidence="2" id="KW-1185">Reference proteome</keyword>
<accession>A0ABY4EJ04</accession>
<organism evidence="1 2">
    <name type="scientific">Halobacillus salinarum</name>
    <dbReference type="NCBI Taxonomy" id="2932257"/>
    <lineage>
        <taxon>Bacteria</taxon>
        <taxon>Bacillati</taxon>
        <taxon>Bacillota</taxon>
        <taxon>Bacilli</taxon>
        <taxon>Bacillales</taxon>
        <taxon>Bacillaceae</taxon>
        <taxon>Halobacillus</taxon>
    </lineage>
</organism>